<gene>
    <name evidence="1" type="ORF">G3M56_003025</name>
</gene>
<accession>A0A7T7F2F8</accession>
<dbReference type="GO" id="GO:0030234">
    <property type="term" value="F:enzyme regulator activity"/>
    <property type="evidence" value="ECO:0007669"/>
    <property type="project" value="InterPro"/>
</dbReference>
<keyword evidence="2" id="KW-1185">Reference proteome</keyword>
<organism evidence="1 2">
    <name type="scientific">Sulfuriroseicoccus oceanibius</name>
    <dbReference type="NCBI Taxonomy" id="2707525"/>
    <lineage>
        <taxon>Bacteria</taxon>
        <taxon>Pseudomonadati</taxon>
        <taxon>Verrucomicrobiota</taxon>
        <taxon>Verrucomicrobiia</taxon>
        <taxon>Verrucomicrobiales</taxon>
        <taxon>Verrucomicrobiaceae</taxon>
        <taxon>Sulfuriroseicoccus</taxon>
    </lineage>
</organism>
<dbReference type="Pfam" id="PF00543">
    <property type="entry name" value="P-II"/>
    <property type="match status" value="1"/>
</dbReference>
<sequence>MKLVTIVTEGLLKDQITELLKQQGVRGFTITRADGEGSRGINASHWEGPNLKIETIVTDAVGRRVMDLISEKYFDHYAVVAWLTDVEVLRGEKFSPVPDEDTK</sequence>
<dbReference type="InterPro" id="IPR011322">
    <property type="entry name" value="N-reg_PII-like_a/b"/>
</dbReference>
<evidence type="ECO:0008006" key="3">
    <source>
        <dbReference type="Google" id="ProtNLM"/>
    </source>
</evidence>
<protein>
    <recommendedName>
        <fullName evidence="3">Nitrogen regulatory protein P-II</fullName>
    </recommendedName>
</protein>
<dbReference type="InterPro" id="IPR002187">
    <property type="entry name" value="N-reg_PII"/>
</dbReference>
<proteinExistence type="predicted"/>
<dbReference type="InterPro" id="IPR015867">
    <property type="entry name" value="N-reg_PII/ATP_PRibTrfase_C"/>
</dbReference>
<dbReference type="AlphaFoldDB" id="A0A7T7F2F8"/>
<dbReference type="SUPFAM" id="SSF54913">
    <property type="entry name" value="GlnB-like"/>
    <property type="match status" value="1"/>
</dbReference>
<dbReference type="GO" id="GO:0006808">
    <property type="term" value="P:regulation of nitrogen utilization"/>
    <property type="evidence" value="ECO:0007669"/>
    <property type="project" value="InterPro"/>
</dbReference>
<dbReference type="EMBL" id="CP066776">
    <property type="protein sequence ID" value="QQL45576.1"/>
    <property type="molecule type" value="Genomic_DNA"/>
</dbReference>
<dbReference type="Proteomes" id="UP000475117">
    <property type="component" value="Chromosome"/>
</dbReference>
<name>A0A7T7F2F8_9BACT</name>
<evidence type="ECO:0000313" key="1">
    <source>
        <dbReference type="EMBL" id="QQL45576.1"/>
    </source>
</evidence>
<evidence type="ECO:0000313" key="2">
    <source>
        <dbReference type="Proteomes" id="UP000475117"/>
    </source>
</evidence>
<dbReference type="RefSeq" id="WP_235203559.1">
    <property type="nucleotide sequence ID" value="NZ_CP066776.1"/>
</dbReference>
<reference evidence="1 2" key="1">
    <citation type="submission" date="2020-12" db="EMBL/GenBank/DDBJ databases">
        <title>Sulforoseuscoccus oceanibium gen. nov., sp. nov., a representative of the phylum Verrucomicrobia with special cytoplasmic membrane, and proposal of Sulforoseuscoccusaceae fam. nov.</title>
        <authorList>
            <person name="Xi F."/>
        </authorList>
    </citation>
    <scope>NUCLEOTIDE SEQUENCE [LARGE SCALE GENOMIC DNA]</scope>
    <source>
        <strain evidence="1 2">T37</strain>
    </source>
</reference>
<dbReference type="KEGG" id="soa:G3M56_003025"/>
<dbReference type="Gene3D" id="3.30.70.120">
    <property type="match status" value="1"/>
</dbReference>